<dbReference type="Gene3D" id="3.30.700.10">
    <property type="entry name" value="Glycoprotein, Type 4 Pilin"/>
    <property type="match status" value="1"/>
</dbReference>
<dbReference type="RefSeq" id="WP_219800119.1">
    <property type="nucleotide sequence ID" value="NZ_CP080095.1"/>
</dbReference>
<organism evidence="4 5">
    <name type="scientific">Paraburkholderia edwinii</name>
    <dbReference type="NCBI Taxonomy" id="2861782"/>
    <lineage>
        <taxon>Bacteria</taxon>
        <taxon>Pseudomonadati</taxon>
        <taxon>Pseudomonadota</taxon>
        <taxon>Betaproteobacteria</taxon>
        <taxon>Burkholderiales</taxon>
        <taxon>Burkholderiaceae</taxon>
        <taxon>Paraburkholderia</taxon>
    </lineage>
</organism>
<dbReference type="Proteomes" id="UP000826462">
    <property type="component" value="Chromosome 1"/>
</dbReference>
<keyword evidence="5" id="KW-1185">Reference proteome</keyword>
<name>A0ABX8UQB5_9BURK</name>
<dbReference type="Pfam" id="PF07963">
    <property type="entry name" value="N_methyl"/>
    <property type="match status" value="1"/>
</dbReference>
<keyword evidence="3" id="KW-0812">Transmembrane</keyword>
<dbReference type="EMBL" id="CP080095">
    <property type="protein sequence ID" value="QYD70816.1"/>
    <property type="molecule type" value="Genomic_DNA"/>
</dbReference>
<feature type="region of interest" description="Disordered" evidence="2">
    <location>
        <begin position="109"/>
        <end position="134"/>
    </location>
</feature>
<evidence type="ECO:0000256" key="1">
    <source>
        <dbReference type="ARBA" id="ARBA00022481"/>
    </source>
</evidence>
<evidence type="ECO:0000256" key="2">
    <source>
        <dbReference type="SAM" id="MobiDB-lite"/>
    </source>
</evidence>
<sequence length="155" mass="17334">MQRGFTLIEMLVTLAIMAALAMVALPLTQIAAQREREEELRRDLWRIRDAIDAYKAAAEAGKLDRTVGDSGYPPTLSALVEGVPDKTSPTHSRLYFLRRIPRDPMCDCPSKADAQTWGKRSYASPPDSPSEGTDVYDVYSLSEEQGINGIPYRKW</sequence>
<proteinExistence type="predicted"/>
<protein>
    <submittedName>
        <fullName evidence="4">Type II secretion system GspH family protein</fullName>
    </submittedName>
</protein>
<dbReference type="PROSITE" id="PS00409">
    <property type="entry name" value="PROKAR_NTER_METHYL"/>
    <property type="match status" value="1"/>
</dbReference>
<keyword evidence="1" id="KW-0488">Methylation</keyword>
<dbReference type="NCBIfam" id="TIGR02532">
    <property type="entry name" value="IV_pilin_GFxxxE"/>
    <property type="match status" value="1"/>
</dbReference>
<dbReference type="InterPro" id="IPR045584">
    <property type="entry name" value="Pilin-like"/>
</dbReference>
<dbReference type="PRINTS" id="PR00813">
    <property type="entry name" value="BCTERIALGSPG"/>
</dbReference>
<dbReference type="InterPro" id="IPR000983">
    <property type="entry name" value="Bac_GSPG_pilin"/>
</dbReference>
<evidence type="ECO:0000256" key="3">
    <source>
        <dbReference type="SAM" id="Phobius"/>
    </source>
</evidence>
<accession>A0ABX8UQB5</accession>
<keyword evidence="3" id="KW-1133">Transmembrane helix</keyword>
<dbReference type="SUPFAM" id="SSF54523">
    <property type="entry name" value="Pili subunits"/>
    <property type="match status" value="1"/>
</dbReference>
<reference evidence="4 5" key="1">
    <citation type="submission" date="2021-07" db="EMBL/GenBank/DDBJ databases">
        <title>Paraburkholderia edwinii protects Aspergillus sp. from phenazines by acting as a toxin sponge.</title>
        <authorList>
            <person name="Dahlstrom K.M."/>
            <person name="Newman D.K."/>
        </authorList>
    </citation>
    <scope>NUCLEOTIDE SEQUENCE [LARGE SCALE GENOMIC DNA]</scope>
    <source>
        <strain evidence="4 5">Pe01</strain>
    </source>
</reference>
<feature type="transmembrane region" description="Helical" evidence="3">
    <location>
        <begin position="12"/>
        <end position="32"/>
    </location>
</feature>
<dbReference type="InterPro" id="IPR012902">
    <property type="entry name" value="N_methyl_site"/>
</dbReference>
<evidence type="ECO:0000313" key="4">
    <source>
        <dbReference type="EMBL" id="QYD70816.1"/>
    </source>
</evidence>
<dbReference type="PANTHER" id="PTHR30093:SF47">
    <property type="entry name" value="TYPE IV PILUS NON-CORE MINOR PILIN PILE"/>
    <property type="match status" value="1"/>
</dbReference>
<evidence type="ECO:0000313" key="5">
    <source>
        <dbReference type="Proteomes" id="UP000826462"/>
    </source>
</evidence>
<dbReference type="PANTHER" id="PTHR30093">
    <property type="entry name" value="GENERAL SECRETION PATHWAY PROTEIN G"/>
    <property type="match status" value="1"/>
</dbReference>
<keyword evidence="3" id="KW-0472">Membrane</keyword>
<gene>
    <name evidence="4" type="ORF">KZJ38_05045</name>
</gene>